<gene>
    <name evidence="1" type="ORF">CHM34_06945</name>
</gene>
<keyword evidence="2" id="KW-1185">Reference proteome</keyword>
<accession>A0A235B8E9</accession>
<evidence type="ECO:0000313" key="2">
    <source>
        <dbReference type="Proteomes" id="UP000215459"/>
    </source>
</evidence>
<dbReference type="RefSeq" id="WP_094263861.1">
    <property type="nucleotide sequence ID" value="NZ_NOWF01000003.1"/>
</dbReference>
<dbReference type="AlphaFoldDB" id="A0A235B8E9"/>
<dbReference type="Proteomes" id="UP000215459">
    <property type="component" value="Unassembled WGS sequence"/>
</dbReference>
<evidence type="ECO:0000313" key="1">
    <source>
        <dbReference type="EMBL" id="OYD08556.1"/>
    </source>
</evidence>
<comment type="caution">
    <text evidence="1">The sequence shown here is derived from an EMBL/GenBank/DDBJ whole genome shotgun (WGS) entry which is preliminary data.</text>
</comment>
<proteinExistence type="predicted"/>
<name>A0A235B8E9_9BACL</name>
<dbReference type="EMBL" id="NOWF01000003">
    <property type="protein sequence ID" value="OYD08556.1"/>
    <property type="molecule type" value="Genomic_DNA"/>
</dbReference>
<sequence length="85" mass="10676">MKKPQEMTKKEMYQELRYLRRKMKEITEDGFIYGNWPLFYKFRGRGFDLIQELINRGTNKTFYRKVAPWYRQEELTENWIKANER</sequence>
<protein>
    <submittedName>
        <fullName evidence="1">Uncharacterized protein</fullName>
    </submittedName>
</protein>
<reference evidence="1 2" key="1">
    <citation type="submission" date="2017-07" db="EMBL/GenBank/DDBJ databases">
        <title>The genome sequence of Paludifilum halophilum highlights mechanisms for microbial adaptation to high salt environemnts.</title>
        <authorList>
            <person name="Belbahri L."/>
        </authorList>
    </citation>
    <scope>NUCLEOTIDE SEQUENCE [LARGE SCALE GENOMIC DNA]</scope>
    <source>
        <strain evidence="1 2">DSM 102817</strain>
    </source>
</reference>
<organism evidence="1 2">
    <name type="scientific">Paludifilum halophilum</name>
    <dbReference type="NCBI Taxonomy" id="1642702"/>
    <lineage>
        <taxon>Bacteria</taxon>
        <taxon>Bacillati</taxon>
        <taxon>Bacillota</taxon>
        <taxon>Bacilli</taxon>
        <taxon>Bacillales</taxon>
        <taxon>Thermoactinomycetaceae</taxon>
        <taxon>Paludifilum</taxon>
    </lineage>
</organism>